<keyword evidence="3" id="KW-1185">Reference proteome</keyword>
<dbReference type="InterPro" id="IPR050261">
    <property type="entry name" value="FrsA_esterase"/>
</dbReference>
<accession>A0ABR0GBW0</accession>
<evidence type="ECO:0000313" key="3">
    <source>
        <dbReference type="Proteomes" id="UP001323405"/>
    </source>
</evidence>
<organism evidence="2 3">
    <name type="scientific">Podospora pseudocomata</name>
    <dbReference type="NCBI Taxonomy" id="2093779"/>
    <lineage>
        <taxon>Eukaryota</taxon>
        <taxon>Fungi</taxon>
        <taxon>Dikarya</taxon>
        <taxon>Ascomycota</taxon>
        <taxon>Pezizomycotina</taxon>
        <taxon>Sordariomycetes</taxon>
        <taxon>Sordariomycetidae</taxon>
        <taxon>Sordariales</taxon>
        <taxon>Podosporaceae</taxon>
        <taxon>Podospora</taxon>
    </lineage>
</organism>
<protein>
    <recommendedName>
        <fullName evidence="4">Alpha/beta-hydrolase</fullName>
    </recommendedName>
</protein>
<sequence length="467" mass="52235">MISHCQIHQSCHHLLDVANCQSSFSFTMGDCIPDTHDVSAAGDRDIETYHISSALHARAAHHESFQQLWETKWKGPCAMGVYPFMFGSITDFQPVVDAIIAKGLKEPYNWDEYASMFFPQAFKLAFTARQAEQNGEKEKACELYLRSSALYRIARFPAPRSPKQHEAWNLGKHVFYKGSSLLPIPILPISIPHPNHLPSEPPLIPASLLLPPSSHPLPLLIILTGLDGYRTELSVWQTPLSRFSIATLVLEIPGTGDSPSLPSDPLSPDRLMSSLFSYISTALPTVNSSNVIIWGFSTGGYYSLRAAHTHPSHLLGSVSLGGGCHHMFDETWLRNVNHLEYPFDLAHTLAHKFGYGDDLDQFIKEGKSKFSLLDSRILDQESCKTLVVNGDLDEIFPVEDLYLAVKDKNGDVRKNTEFKVVEGRKHMGEPESFGVILEWIHGLWGLEAGVDEFKKGVLERLPFKPKY</sequence>
<dbReference type="EMBL" id="JAFFHA010000007">
    <property type="protein sequence ID" value="KAK4653250.1"/>
    <property type="molecule type" value="Genomic_DNA"/>
</dbReference>
<name>A0ABR0GBW0_9PEZI</name>
<reference evidence="2 3" key="1">
    <citation type="journal article" date="2023" name="bioRxiv">
        <title>High-quality genome assemblies of four members of thePodospora anserinaspecies complex.</title>
        <authorList>
            <person name="Ament-Velasquez S.L."/>
            <person name="Vogan A.A."/>
            <person name="Wallerman O."/>
            <person name="Hartmann F."/>
            <person name="Gautier V."/>
            <person name="Silar P."/>
            <person name="Giraud T."/>
            <person name="Johannesson H."/>
        </authorList>
    </citation>
    <scope>NUCLEOTIDE SEQUENCE [LARGE SCALE GENOMIC DNA]</scope>
    <source>
        <strain evidence="2 3">CBS 415.72m</strain>
    </source>
</reference>
<dbReference type="GeneID" id="87911479"/>
<dbReference type="InterPro" id="IPR010520">
    <property type="entry name" value="FrsA-like"/>
</dbReference>
<dbReference type="RefSeq" id="XP_062742225.1">
    <property type="nucleotide sequence ID" value="XM_062891572.1"/>
</dbReference>
<proteinExistence type="predicted"/>
<dbReference type="PANTHER" id="PTHR22946:SF12">
    <property type="entry name" value="CONIDIAL PIGMENT BIOSYNTHESIS PROTEIN AYG1 (AFU_ORTHOLOGUE AFUA_2G17550)"/>
    <property type="match status" value="1"/>
</dbReference>
<comment type="caution">
    <text evidence="2">The sequence shown here is derived from an EMBL/GenBank/DDBJ whole genome shotgun (WGS) entry which is preliminary data.</text>
</comment>
<evidence type="ECO:0008006" key="4">
    <source>
        <dbReference type="Google" id="ProtNLM"/>
    </source>
</evidence>
<dbReference type="PANTHER" id="PTHR22946">
    <property type="entry name" value="DIENELACTONE HYDROLASE DOMAIN-CONTAINING PROTEIN-RELATED"/>
    <property type="match status" value="1"/>
</dbReference>
<gene>
    <name evidence="2" type="ORF">QC762_511770</name>
</gene>
<evidence type="ECO:0000256" key="1">
    <source>
        <dbReference type="ARBA" id="ARBA00022801"/>
    </source>
</evidence>
<keyword evidence="1" id="KW-0378">Hydrolase</keyword>
<dbReference type="Proteomes" id="UP001323405">
    <property type="component" value="Unassembled WGS sequence"/>
</dbReference>
<dbReference type="SUPFAM" id="SSF53474">
    <property type="entry name" value="alpha/beta-Hydrolases"/>
    <property type="match status" value="1"/>
</dbReference>
<dbReference type="InterPro" id="IPR029058">
    <property type="entry name" value="AB_hydrolase_fold"/>
</dbReference>
<dbReference type="Pfam" id="PF06500">
    <property type="entry name" value="FrsA-like"/>
    <property type="match status" value="1"/>
</dbReference>
<evidence type="ECO:0000313" key="2">
    <source>
        <dbReference type="EMBL" id="KAK4653250.1"/>
    </source>
</evidence>
<dbReference type="Gene3D" id="3.40.50.1820">
    <property type="entry name" value="alpha/beta hydrolase"/>
    <property type="match status" value="1"/>
</dbReference>